<dbReference type="AlphaFoldDB" id="A0A2U1CRT0"/>
<evidence type="ECO:0000256" key="1">
    <source>
        <dbReference type="SAM" id="Phobius"/>
    </source>
</evidence>
<sequence length="124" mass="13761">MNEQLQTALAEILARATQGIDAGTQFLSAQLPDVIQQLLVWKAVMSGLLFSLSIAGFIGVTIAIVRVWRNTDFWDGENMPPAALVAFFLCFLYGLPSLAWSLDWLQIWIAPKIYLIEYAASLAK</sequence>
<keyword evidence="1" id="KW-0812">Transmembrane</keyword>
<dbReference type="EMBL" id="QEKO01000001">
    <property type="protein sequence ID" value="PVY68612.1"/>
    <property type="molecule type" value="Genomic_DNA"/>
</dbReference>
<reference evidence="2 3" key="1">
    <citation type="submission" date="2018-04" db="EMBL/GenBank/DDBJ databases">
        <title>Genomic Encyclopedia of Type Strains, Phase IV (KMG-IV): sequencing the most valuable type-strain genomes for metagenomic binning, comparative biology and taxonomic classification.</title>
        <authorList>
            <person name="Goeker M."/>
        </authorList>
    </citation>
    <scope>NUCLEOTIDE SEQUENCE [LARGE SCALE GENOMIC DNA]</scope>
    <source>
        <strain evidence="2 3">DSM 10065</strain>
    </source>
</reference>
<accession>A0A2U1CRT0</accession>
<keyword evidence="1" id="KW-1133">Transmembrane helix</keyword>
<protein>
    <submittedName>
        <fullName evidence="2">Uncharacterized protein</fullName>
    </submittedName>
</protein>
<name>A0A2U1CRT0_9BURK</name>
<proteinExistence type="predicted"/>
<keyword evidence="3" id="KW-1185">Reference proteome</keyword>
<dbReference type="Proteomes" id="UP000246145">
    <property type="component" value="Unassembled WGS sequence"/>
</dbReference>
<feature type="transmembrane region" description="Helical" evidence="1">
    <location>
        <begin position="80"/>
        <end position="102"/>
    </location>
</feature>
<dbReference type="RefSeq" id="WP_116517675.1">
    <property type="nucleotide sequence ID" value="NZ_JACCEX010000001.1"/>
</dbReference>
<gene>
    <name evidence="2" type="ORF">C7440_1023</name>
</gene>
<organism evidence="2 3">
    <name type="scientific">Pusillimonas noertemannii</name>
    <dbReference type="NCBI Taxonomy" id="305977"/>
    <lineage>
        <taxon>Bacteria</taxon>
        <taxon>Pseudomonadati</taxon>
        <taxon>Pseudomonadota</taxon>
        <taxon>Betaproteobacteria</taxon>
        <taxon>Burkholderiales</taxon>
        <taxon>Alcaligenaceae</taxon>
        <taxon>Pusillimonas</taxon>
    </lineage>
</organism>
<keyword evidence="1" id="KW-0472">Membrane</keyword>
<evidence type="ECO:0000313" key="3">
    <source>
        <dbReference type="Proteomes" id="UP000246145"/>
    </source>
</evidence>
<dbReference type="OrthoDB" id="6624449at2"/>
<feature type="transmembrane region" description="Helical" evidence="1">
    <location>
        <begin position="48"/>
        <end position="68"/>
    </location>
</feature>
<evidence type="ECO:0000313" key="2">
    <source>
        <dbReference type="EMBL" id="PVY68612.1"/>
    </source>
</evidence>
<comment type="caution">
    <text evidence="2">The sequence shown here is derived from an EMBL/GenBank/DDBJ whole genome shotgun (WGS) entry which is preliminary data.</text>
</comment>